<protein>
    <submittedName>
        <fullName evidence="7">Putative mating pair formation protein</fullName>
    </submittedName>
</protein>
<evidence type="ECO:0000256" key="2">
    <source>
        <dbReference type="ARBA" id="ARBA00022692"/>
    </source>
</evidence>
<evidence type="ECO:0000256" key="1">
    <source>
        <dbReference type="ARBA" id="ARBA00004167"/>
    </source>
</evidence>
<evidence type="ECO:0000256" key="3">
    <source>
        <dbReference type="ARBA" id="ARBA00022989"/>
    </source>
</evidence>
<dbReference type="InterPro" id="IPR007430">
    <property type="entry name" value="VirB8"/>
</dbReference>
<keyword evidence="7" id="KW-0614">Plasmid</keyword>
<name>Q7WZL6_STEMA</name>
<dbReference type="AlphaFoldDB" id="Q7WZL6"/>
<reference evidence="7" key="1">
    <citation type="submission" date="2003-05" db="EMBL/GenBank/DDBJ databases">
        <title>Characterization of the transfer region of the 68 kb plasmid pBI1063.</title>
        <authorList>
            <person name="Battermann A."/>
            <person name="Disque-Kochem C."/>
            <person name="Dreiseikelmann B."/>
        </authorList>
    </citation>
    <scope>NUCLEOTIDE SEQUENCE</scope>
    <source>
        <plasmid evidence="7">pBI1063</plasmid>
    </source>
</reference>
<dbReference type="CDD" id="cd16425">
    <property type="entry name" value="TrbF"/>
    <property type="match status" value="1"/>
</dbReference>
<feature type="domain" description="Bacterial virulence protein VirB8" evidence="6">
    <location>
        <begin position="20"/>
        <end position="224"/>
    </location>
</feature>
<sequence>MKRDAQKPKSKPSASPYDSAKQEWLERYGTYIAQARNWRYGAFGALAIAFLSVGGLVMVKNDQRVVAYVIATNGDGSVTEVRQMQAGVRPEQKHIRAALNEWITGARVVYVDGKAIESVVAKTYSMTLPGSPAFQELSQYHRASSPYTRAAQETVDVRVESVLPLSDSTWRIEWIEVIRARGGREVRQRRWQATATVEIRTPTEASELMKNSFGVFVTNFSWAERL</sequence>
<evidence type="ECO:0000256" key="5">
    <source>
        <dbReference type="SAM" id="Phobius"/>
    </source>
</evidence>
<evidence type="ECO:0000259" key="6">
    <source>
        <dbReference type="Pfam" id="PF04335"/>
    </source>
</evidence>
<comment type="subcellular location">
    <subcellularLocation>
        <location evidence="1">Membrane</location>
        <topology evidence="1">Single-pass membrane protein</topology>
    </subcellularLocation>
</comment>
<geneLocation type="plasmid" evidence="7">
    <name>pBI1063</name>
</geneLocation>
<feature type="transmembrane region" description="Helical" evidence="5">
    <location>
        <begin position="40"/>
        <end position="59"/>
    </location>
</feature>
<organism evidence="7">
    <name type="scientific">Stenotrophomonas maltophilia</name>
    <name type="common">Pseudomonas maltophilia</name>
    <name type="synonym">Xanthomonas maltophilia</name>
    <dbReference type="NCBI Taxonomy" id="40324"/>
    <lineage>
        <taxon>Bacteria</taxon>
        <taxon>Pseudomonadati</taxon>
        <taxon>Pseudomonadota</taxon>
        <taxon>Gammaproteobacteria</taxon>
        <taxon>Lysobacterales</taxon>
        <taxon>Lysobacteraceae</taxon>
        <taxon>Stenotrophomonas</taxon>
        <taxon>Stenotrophomonas maltophilia group</taxon>
    </lineage>
</organism>
<dbReference type="InterPro" id="IPR032710">
    <property type="entry name" value="NTF2-like_dom_sf"/>
</dbReference>
<proteinExistence type="predicted"/>
<accession>Q7WZL6</accession>
<dbReference type="Gene3D" id="3.10.450.230">
    <property type="entry name" value="VirB8 protein"/>
    <property type="match status" value="1"/>
</dbReference>
<dbReference type="SUPFAM" id="SSF54427">
    <property type="entry name" value="NTF2-like"/>
    <property type="match status" value="1"/>
</dbReference>
<evidence type="ECO:0000313" key="7">
    <source>
        <dbReference type="EMBL" id="AAP82056.1"/>
    </source>
</evidence>
<dbReference type="EMBL" id="AY299014">
    <property type="protein sequence ID" value="AAP82056.1"/>
    <property type="molecule type" value="Genomic_DNA"/>
</dbReference>
<keyword evidence="3 5" id="KW-1133">Transmembrane helix</keyword>
<gene>
    <name evidence="7" type="primary">trbF</name>
</gene>
<dbReference type="InterPro" id="IPR035658">
    <property type="entry name" value="TrbF"/>
</dbReference>
<keyword evidence="4 5" id="KW-0472">Membrane</keyword>
<dbReference type="Pfam" id="PF04335">
    <property type="entry name" value="VirB8"/>
    <property type="match status" value="1"/>
</dbReference>
<dbReference type="GO" id="GO:0016020">
    <property type="term" value="C:membrane"/>
    <property type="evidence" value="ECO:0007669"/>
    <property type="project" value="UniProtKB-SubCell"/>
</dbReference>
<keyword evidence="2 5" id="KW-0812">Transmembrane</keyword>
<evidence type="ECO:0000256" key="4">
    <source>
        <dbReference type="ARBA" id="ARBA00023136"/>
    </source>
</evidence>